<dbReference type="PANTHER" id="PTHR22168">
    <property type="entry name" value="TMEM26 PROTEIN"/>
    <property type="match status" value="1"/>
</dbReference>
<keyword evidence="3" id="KW-1185">Reference proteome</keyword>
<sequence length="612" mass="68540">MNIIAIICATVMQDGPFFLLRMTLIFGYQVVSYTNIFFTCKNTLMVSLQIYRLFILCSRKHRTWKKRKTFIRIRRSSIDSKQTDSVTYEERADNGEYASGSNGEETNMVQSLMEIVGQIEEKNLLNDLGDIDNLDEITLLTKLVESDINIDSIISPISMYNSTNNLATNSISHANSGFNSNGLPSFAEDSNIDSADGTPPVVSNTSQGPSGDTSQMQSVDSGSPVPSVHYAAAPPPNRLWALARKGLAKKKTLSNPALSNRNRKLNKQDFSRSSGDDSGKEGHQRCQKSIIAQKISQDSEFSLSTNYFENPKELINEDTVASRRDNEHTIEEQYNYSKPMSRKSHKKKSVSVSNVLEYENGPKTKYIEGYNHLKSTNTLPNKGIARIPHLNNPVERESPFDLLQYGSNDYVNSGSCSDAESELQRTSRYGEYWFGNQPNLGHGESVPTSLHLNQRVTGDIENIEHHLTRKDTQKPYHSQDLHNLGSLQIHDLQDASSNGTNSIQSVHLLSTKSHPFRKDDSPFTPITLRNSNSNIMVNGHKRANKNYSLVSNDDQLPSRARDTTKSSLLYDRGRDIHINRGFLQRQESVHSSSRNVMACNSESDNDGVESVV</sequence>
<dbReference type="Pfam" id="PF09772">
    <property type="entry name" value="Tmem26"/>
    <property type="match status" value="1"/>
</dbReference>
<feature type="region of interest" description="Disordered" evidence="1">
    <location>
        <begin position="251"/>
        <end position="286"/>
    </location>
</feature>
<gene>
    <name evidence="2" type="ORF">MNOR_LOCUS3879</name>
</gene>
<comment type="caution">
    <text evidence="2">The sequence shown here is derived from an EMBL/GenBank/DDBJ whole genome shotgun (WGS) entry which is preliminary data.</text>
</comment>
<dbReference type="AlphaFoldDB" id="A0AAV2PRT8"/>
<feature type="compositionally biased region" description="Polar residues" evidence="1">
    <location>
        <begin position="587"/>
        <end position="602"/>
    </location>
</feature>
<feature type="region of interest" description="Disordered" evidence="1">
    <location>
        <begin position="587"/>
        <end position="612"/>
    </location>
</feature>
<evidence type="ECO:0000313" key="3">
    <source>
        <dbReference type="Proteomes" id="UP001497623"/>
    </source>
</evidence>
<feature type="compositionally biased region" description="Polar residues" evidence="1">
    <location>
        <begin position="201"/>
        <end position="221"/>
    </location>
</feature>
<feature type="compositionally biased region" description="Basic and acidic residues" evidence="1">
    <location>
        <begin position="266"/>
        <end position="284"/>
    </location>
</feature>
<feature type="compositionally biased region" description="Acidic residues" evidence="1">
    <location>
        <begin position="603"/>
        <end position="612"/>
    </location>
</feature>
<organism evidence="2 3">
    <name type="scientific">Meganyctiphanes norvegica</name>
    <name type="common">Northern krill</name>
    <name type="synonym">Thysanopoda norvegica</name>
    <dbReference type="NCBI Taxonomy" id="48144"/>
    <lineage>
        <taxon>Eukaryota</taxon>
        <taxon>Metazoa</taxon>
        <taxon>Ecdysozoa</taxon>
        <taxon>Arthropoda</taxon>
        <taxon>Crustacea</taxon>
        <taxon>Multicrustacea</taxon>
        <taxon>Malacostraca</taxon>
        <taxon>Eumalacostraca</taxon>
        <taxon>Eucarida</taxon>
        <taxon>Euphausiacea</taxon>
        <taxon>Euphausiidae</taxon>
        <taxon>Meganyctiphanes</taxon>
    </lineage>
</organism>
<accession>A0AAV2PRT8</accession>
<reference evidence="2 3" key="1">
    <citation type="submission" date="2024-05" db="EMBL/GenBank/DDBJ databases">
        <authorList>
            <person name="Wallberg A."/>
        </authorList>
    </citation>
    <scope>NUCLEOTIDE SEQUENCE [LARGE SCALE GENOMIC DNA]</scope>
</reference>
<feature type="region of interest" description="Disordered" evidence="1">
    <location>
        <begin position="185"/>
        <end position="231"/>
    </location>
</feature>
<protein>
    <submittedName>
        <fullName evidence="2">Uncharacterized protein</fullName>
    </submittedName>
</protein>
<evidence type="ECO:0000313" key="2">
    <source>
        <dbReference type="EMBL" id="CAL4064158.1"/>
    </source>
</evidence>
<dbReference type="PANTHER" id="PTHR22168:SF7">
    <property type="entry name" value="TRANSMEMBRANE PROTEIN 26-LIKE"/>
    <property type="match status" value="1"/>
</dbReference>
<proteinExistence type="predicted"/>
<name>A0AAV2PRT8_MEGNR</name>
<dbReference type="InterPro" id="IPR019169">
    <property type="entry name" value="Transmembrane_26"/>
</dbReference>
<dbReference type="Proteomes" id="UP001497623">
    <property type="component" value="Unassembled WGS sequence"/>
</dbReference>
<dbReference type="EMBL" id="CAXKWB010001372">
    <property type="protein sequence ID" value="CAL4064158.1"/>
    <property type="molecule type" value="Genomic_DNA"/>
</dbReference>
<evidence type="ECO:0000256" key="1">
    <source>
        <dbReference type="SAM" id="MobiDB-lite"/>
    </source>
</evidence>